<dbReference type="InterPro" id="IPR003439">
    <property type="entry name" value="ABC_transporter-like_ATP-bd"/>
</dbReference>
<organism evidence="8 9">
    <name type="scientific">Saccoglossus kowalevskii</name>
    <name type="common">Acorn worm</name>
    <dbReference type="NCBI Taxonomy" id="10224"/>
    <lineage>
        <taxon>Eukaryota</taxon>
        <taxon>Metazoa</taxon>
        <taxon>Hemichordata</taxon>
        <taxon>Enteropneusta</taxon>
        <taxon>Harrimaniidae</taxon>
        <taxon>Saccoglossus</taxon>
    </lineage>
</organism>
<dbReference type="SUPFAM" id="SSF90123">
    <property type="entry name" value="ABC transporter transmembrane region"/>
    <property type="match status" value="1"/>
</dbReference>
<dbReference type="PROSITE" id="PS50929">
    <property type="entry name" value="ABC_TM1F"/>
    <property type="match status" value="1"/>
</dbReference>
<dbReference type="PANTHER" id="PTHR24223:SF447">
    <property type="entry name" value="MULTIDRUG RESISTANCE-ASSOCIATED PROTEIN 5"/>
    <property type="match status" value="1"/>
</dbReference>
<keyword evidence="6" id="KW-0472">Membrane</keyword>
<dbReference type="InterPro" id="IPR027417">
    <property type="entry name" value="P-loop_NTPase"/>
</dbReference>
<keyword evidence="4" id="KW-0067">ATP-binding</keyword>
<dbReference type="InterPro" id="IPR036640">
    <property type="entry name" value="ABC1_TM_sf"/>
</dbReference>
<dbReference type="Gene3D" id="1.20.1560.10">
    <property type="entry name" value="ABC transporter type 1, transmembrane domain"/>
    <property type="match status" value="1"/>
</dbReference>
<reference evidence="9" key="1">
    <citation type="submission" date="2025-08" db="UniProtKB">
        <authorList>
            <consortium name="RefSeq"/>
        </authorList>
    </citation>
    <scope>IDENTIFICATION</scope>
    <source>
        <tissue evidence="9">Testes</tissue>
    </source>
</reference>
<name>A0ABM0M9J2_SACKO</name>
<evidence type="ECO:0000313" key="9">
    <source>
        <dbReference type="RefSeq" id="XP_006816683.1"/>
    </source>
</evidence>
<evidence type="ECO:0000256" key="2">
    <source>
        <dbReference type="ARBA" id="ARBA00022692"/>
    </source>
</evidence>
<evidence type="ECO:0000256" key="6">
    <source>
        <dbReference type="ARBA" id="ARBA00023136"/>
    </source>
</evidence>
<dbReference type="Proteomes" id="UP000694865">
    <property type="component" value="Unplaced"/>
</dbReference>
<dbReference type="RefSeq" id="XP_006816683.1">
    <property type="nucleotide sequence ID" value="XM_006816620.1"/>
</dbReference>
<keyword evidence="1" id="KW-0813">Transport</keyword>
<dbReference type="GeneID" id="102807691"/>
<sequence>MYVWERQIRTIRSVLDGILIQNGTQLNTSALCTFLYETMAIINSRPLTVNDLEDSNGPLPLSPNIILTRKSGIVPPPPPVDFLKEDIYARKRWCRVQYITNLFLTRWAKEYLCSLQARKTWQGTKENIIVDDIVMLKDENVLCSDWRLAKVVETYHSSDGLARKVKLLMPLQTWIKQLRLAKSVSRVRLEAVKVTDQRVCMINEIIQCIKLIKMYAWEMCFLKSVKEIRSKEFQLLEKAGYVQSIVMSLSPIVSLFAAALTFALHTLTGNDLTASKAFTVVGLFECMRFALVALPFSIKSLSECKVALDRIQEILLMEEIHPIVRSTGSQIHAVDITMATFTWKKHLLGKEKSDTQIDNLVTEESTMTRTLDMNIVIEKGELIGICGGVGSGKSSFVLALLNQMTMLEGDISVDGTFAYAPQQPWIINATVRENILFGSLFDRDKYNFTLSVCCLQHDLHVLPKGELTEVS</sequence>
<dbReference type="SUPFAM" id="SSF52540">
    <property type="entry name" value="P-loop containing nucleoside triphosphate hydrolases"/>
    <property type="match status" value="1"/>
</dbReference>
<protein>
    <submittedName>
        <fullName evidence="9">Multidrug resistance-associated protein 5-like</fullName>
    </submittedName>
</protein>
<dbReference type="PANTHER" id="PTHR24223">
    <property type="entry name" value="ATP-BINDING CASSETTE SUB-FAMILY C"/>
    <property type="match status" value="1"/>
</dbReference>
<dbReference type="InterPro" id="IPR011527">
    <property type="entry name" value="ABC1_TM_dom"/>
</dbReference>
<keyword evidence="8" id="KW-1185">Reference proteome</keyword>
<evidence type="ECO:0000256" key="4">
    <source>
        <dbReference type="ARBA" id="ARBA00022840"/>
    </source>
</evidence>
<dbReference type="InterPro" id="IPR040676">
    <property type="entry name" value="DUF5641"/>
</dbReference>
<evidence type="ECO:0000256" key="5">
    <source>
        <dbReference type="ARBA" id="ARBA00022989"/>
    </source>
</evidence>
<evidence type="ECO:0000256" key="3">
    <source>
        <dbReference type="ARBA" id="ARBA00022741"/>
    </source>
</evidence>
<dbReference type="Gene3D" id="3.40.50.300">
    <property type="entry name" value="P-loop containing nucleotide triphosphate hydrolases"/>
    <property type="match status" value="1"/>
</dbReference>
<evidence type="ECO:0000313" key="8">
    <source>
        <dbReference type="Proteomes" id="UP000694865"/>
    </source>
</evidence>
<keyword evidence="5" id="KW-1133">Transmembrane helix</keyword>
<proteinExistence type="predicted"/>
<dbReference type="Pfam" id="PF00005">
    <property type="entry name" value="ABC_tran"/>
    <property type="match status" value="1"/>
</dbReference>
<evidence type="ECO:0000259" key="7">
    <source>
        <dbReference type="PROSITE" id="PS50929"/>
    </source>
</evidence>
<keyword evidence="2" id="KW-0812">Transmembrane</keyword>
<gene>
    <name evidence="9" type="primary">LOC102807691</name>
</gene>
<dbReference type="Pfam" id="PF18701">
    <property type="entry name" value="DUF5641"/>
    <property type="match status" value="1"/>
</dbReference>
<dbReference type="InterPro" id="IPR050173">
    <property type="entry name" value="ABC_transporter_C-like"/>
</dbReference>
<evidence type="ECO:0000256" key="1">
    <source>
        <dbReference type="ARBA" id="ARBA00022448"/>
    </source>
</evidence>
<accession>A0ABM0M9J2</accession>
<keyword evidence="3" id="KW-0547">Nucleotide-binding</keyword>
<feature type="domain" description="ABC transmembrane type-1" evidence="7">
    <location>
        <begin position="201"/>
        <end position="303"/>
    </location>
</feature>